<gene>
    <name evidence="1" type="ORF">C7H19_22725</name>
</gene>
<dbReference type="Proteomes" id="UP000239001">
    <property type="component" value="Unassembled WGS sequence"/>
</dbReference>
<dbReference type="AlphaFoldDB" id="A0A2T1LRN9"/>
<dbReference type="EMBL" id="PXOH01000044">
    <property type="protein sequence ID" value="PSF31395.1"/>
    <property type="molecule type" value="Genomic_DNA"/>
</dbReference>
<name>A0A2T1LRN9_9CHRO</name>
<protein>
    <submittedName>
        <fullName evidence="1">Uncharacterized protein</fullName>
    </submittedName>
</protein>
<proteinExistence type="predicted"/>
<sequence length="69" mass="7873">MIVSDLNYLESVENNNIEGAGYAYFDEEFSLRVNGQRTADAFVGQYIRVNADEYKTITFDKVVTAYAYV</sequence>
<organism evidence="1 2">
    <name type="scientific">Aphanothece hegewaldii CCALA 016</name>
    <dbReference type="NCBI Taxonomy" id="2107694"/>
    <lineage>
        <taxon>Bacteria</taxon>
        <taxon>Bacillati</taxon>
        <taxon>Cyanobacteriota</taxon>
        <taxon>Cyanophyceae</taxon>
        <taxon>Oscillatoriophycideae</taxon>
        <taxon>Chroococcales</taxon>
        <taxon>Aphanothecaceae</taxon>
        <taxon>Aphanothece</taxon>
    </lineage>
</organism>
<reference evidence="1 2" key="1">
    <citation type="submission" date="2018-03" db="EMBL/GenBank/DDBJ databases">
        <title>The ancient ancestry and fast evolution of plastids.</title>
        <authorList>
            <person name="Moore K.R."/>
            <person name="Magnabosco C."/>
            <person name="Momper L."/>
            <person name="Gold D.A."/>
            <person name="Bosak T."/>
            <person name="Fournier G.P."/>
        </authorList>
    </citation>
    <scope>NUCLEOTIDE SEQUENCE [LARGE SCALE GENOMIC DNA]</scope>
    <source>
        <strain evidence="1 2">CCALA 016</strain>
    </source>
</reference>
<dbReference type="RefSeq" id="WP_106459197.1">
    <property type="nucleotide sequence ID" value="NZ_PXOH01000044.1"/>
</dbReference>
<reference evidence="1 2" key="2">
    <citation type="submission" date="2018-03" db="EMBL/GenBank/DDBJ databases">
        <authorList>
            <person name="Keele B.F."/>
        </authorList>
    </citation>
    <scope>NUCLEOTIDE SEQUENCE [LARGE SCALE GENOMIC DNA]</scope>
    <source>
        <strain evidence="1 2">CCALA 016</strain>
    </source>
</reference>
<accession>A0A2T1LRN9</accession>
<comment type="caution">
    <text evidence="1">The sequence shown here is derived from an EMBL/GenBank/DDBJ whole genome shotgun (WGS) entry which is preliminary data.</text>
</comment>
<keyword evidence="2" id="KW-1185">Reference proteome</keyword>
<evidence type="ECO:0000313" key="1">
    <source>
        <dbReference type="EMBL" id="PSF31395.1"/>
    </source>
</evidence>
<evidence type="ECO:0000313" key="2">
    <source>
        <dbReference type="Proteomes" id="UP000239001"/>
    </source>
</evidence>